<dbReference type="Proteomes" id="UP001500665">
    <property type="component" value="Unassembled WGS sequence"/>
</dbReference>
<proteinExistence type="predicted"/>
<dbReference type="InterPro" id="IPR014867">
    <property type="entry name" value="Spore_coat_CotH_CotH2/3/7"/>
</dbReference>
<feature type="region of interest" description="Disordered" evidence="1">
    <location>
        <begin position="137"/>
        <end position="199"/>
    </location>
</feature>
<evidence type="ECO:0000313" key="2">
    <source>
        <dbReference type="EMBL" id="GAA0945006.1"/>
    </source>
</evidence>
<dbReference type="Pfam" id="PF08757">
    <property type="entry name" value="CotH"/>
    <property type="match status" value="1"/>
</dbReference>
<dbReference type="PANTHER" id="PTHR40050:SF1">
    <property type="entry name" value="INNER SPORE COAT PROTEIN H"/>
    <property type="match status" value="1"/>
</dbReference>
<sequence length="544" mass="58939">MPLPSQPLPPHRPKLRHRVPVRLRHHWKLVAASGAFVLVLGAGLGTETIRPYATTAEVAATETVTEDIAGLKDLFDPAAAHDVELTFKDAAYEDMLEEYFKDGSKKYVEADLTIDGTVIPGVGIRLKGNSTLMGLTWKGESSNARGGRGSRGGRMPEGMEPPEGFQPPGDGQMPEGFQLPEGFQGGGPPGGGPGGQQLKAEEPEDLPWLISFDEFAEGRRYQGLSQLAVRPSLNGSTLLNEALALTLTGESGEPTQEYAYGSFTVNGRSSAPRLLIGHPDEAYAEDLGDGVLYKSLASSSFSYKGEDQTAYADDFKQINRKGTQDLQPVIDLVKWTEESSDTEFARGLADRLDTASFARYLALQNLMVNFDDMSGPGRNYYLWYDLGAKKFKVVSWDLNYAFNGDAEAGATDTLSMGGRGGGRPQGQQGSQNQQEQQPRQGQEDGQGQQERQGRPGGGMQMGHTLKERFLENAAFKEVYAEQYRLLYQDLLADGTAASALDAIVASYRLNEGADTDRATSDAEALRTTLQTRIKSLSTDATVTG</sequence>
<accession>A0ABP4B6Q7</accession>
<gene>
    <name evidence="2" type="ORF">GCM10009550_18350</name>
</gene>
<dbReference type="RefSeq" id="WP_344238811.1">
    <property type="nucleotide sequence ID" value="NZ_BAAAHH010000005.1"/>
</dbReference>
<keyword evidence="2" id="KW-0808">Transferase</keyword>
<comment type="caution">
    <text evidence="2">The sequence shown here is derived from an EMBL/GenBank/DDBJ whole genome shotgun (WGS) entry which is preliminary data.</text>
</comment>
<evidence type="ECO:0000313" key="3">
    <source>
        <dbReference type="Proteomes" id="UP001500665"/>
    </source>
</evidence>
<feature type="region of interest" description="Disordered" evidence="1">
    <location>
        <begin position="412"/>
        <end position="462"/>
    </location>
</feature>
<reference evidence="3" key="1">
    <citation type="journal article" date="2019" name="Int. J. Syst. Evol. Microbiol.">
        <title>The Global Catalogue of Microorganisms (GCM) 10K type strain sequencing project: providing services to taxonomists for standard genome sequencing and annotation.</title>
        <authorList>
            <consortium name="The Broad Institute Genomics Platform"/>
            <consortium name="The Broad Institute Genome Sequencing Center for Infectious Disease"/>
            <person name="Wu L."/>
            <person name="Ma J."/>
        </authorList>
    </citation>
    <scope>NUCLEOTIDE SEQUENCE [LARGE SCALE GENOMIC DNA]</scope>
    <source>
        <strain evidence="3">JCM 10696</strain>
    </source>
</reference>
<keyword evidence="2" id="KW-0418">Kinase</keyword>
<keyword evidence="3" id="KW-1185">Reference proteome</keyword>
<feature type="compositionally biased region" description="Gly residues" evidence="1">
    <location>
        <begin position="183"/>
        <end position="195"/>
    </location>
</feature>
<evidence type="ECO:0000256" key="1">
    <source>
        <dbReference type="SAM" id="MobiDB-lite"/>
    </source>
</evidence>
<name>A0ABP4B6Q7_9ACTN</name>
<feature type="compositionally biased region" description="Low complexity" evidence="1">
    <location>
        <begin position="425"/>
        <end position="450"/>
    </location>
</feature>
<organism evidence="2 3">
    <name type="scientific">Actinocorallia libanotica</name>
    <dbReference type="NCBI Taxonomy" id="46162"/>
    <lineage>
        <taxon>Bacteria</taxon>
        <taxon>Bacillati</taxon>
        <taxon>Actinomycetota</taxon>
        <taxon>Actinomycetes</taxon>
        <taxon>Streptosporangiales</taxon>
        <taxon>Thermomonosporaceae</taxon>
        <taxon>Actinocorallia</taxon>
    </lineage>
</organism>
<protein>
    <submittedName>
        <fullName evidence="2">CotH kinase family protein</fullName>
    </submittedName>
</protein>
<dbReference type="GO" id="GO:0016301">
    <property type="term" value="F:kinase activity"/>
    <property type="evidence" value="ECO:0007669"/>
    <property type="project" value="UniProtKB-KW"/>
</dbReference>
<dbReference type="EMBL" id="BAAAHH010000005">
    <property type="protein sequence ID" value="GAA0945006.1"/>
    <property type="molecule type" value="Genomic_DNA"/>
</dbReference>
<dbReference type="PANTHER" id="PTHR40050">
    <property type="entry name" value="INNER SPORE COAT PROTEIN H"/>
    <property type="match status" value="1"/>
</dbReference>